<proteinExistence type="inferred from homology"/>
<evidence type="ECO:0000256" key="11">
    <source>
        <dbReference type="RuleBase" id="RU363032"/>
    </source>
</evidence>
<accession>A0A1G8TS17</accession>
<dbReference type="FunFam" id="1.10.3720.10:FF:000033">
    <property type="entry name" value="Polar amino acid ABC transporter permease"/>
    <property type="match status" value="1"/>
</dbReference>
<feature type="transmembrane region" description="Helical" evidence="11">
    <location>
        <begin position="138"/>
        <end position="164"/>
    </location>
</feature>
<comment type="similarity">
    <text evidence="3">Belongs to the binding-protein-dependent transport system permease family. HisMQ subfamily.</text>
</comment>
<evidence type="ECO:0000256" key="8">
    <source>
        <dbReference type="ARBA" id="ARBA00022970"/>
    </source>
</evidence>
<dbReference type="Pfam" id="PF00528">
    <property type="entry name" value="BPD_transp_1"/>
    <property type="match status" value="1"/>
</dbReference>
<dbReference type="PROSITE" id="PS50928">
    <property type="entry name" value="ABC_TM1"/>
    <property type="match status" value="1"/>
</dbReference>
<dbReference type="AlphaFoldDB" id="A0A1G8TS17"/>
<dbReference type="InterPro" id="IPR043429">
    <property type="entry name" value="ArtM/GltK/GlnP/TcyL/YhdX-like"/>
</dbReference>
<dbReference type="GO" id="GO:0006865">
    <property type="term" value="P:amino acid transport"/>
    <property type="evidence" value="ECO:0007669"/>
    <property type="project" value="UniProtKB-KW"/>
</dbReference>
<keyword evidence="7 11" id="KW-0812">Transmembrane</keyword>
<dbReference type="InterPro" id="IPR000515">
    <property type="entry name" value="MetI-like"/>
</dbReference>
<keyword evidence="8" id="KW-0029">Amino-acid transport</keyword>
<evidence type="ECO:0000256" key="1">
    <source>
        <dbReference type="ARBA" id="ARBA00003159"/>
    </source>
</evidence>
<feature type="transmembrane region" description="Helical" evidence="11">
    <location>
        <begin position="184"/>
        <end position="207"/>
    </location>
</feature>
<dbReference type="PANTHER" id="PTHR30614:SF20">
    <property type="entry name" value="GLUTAMINE TRANSPORT SYSTEM PERMEASE PROTEIN GLNP"/>
    <property type="match status" value="1"/>
</dbReference>
<keyword evidence="5 11" id="KW-0813">Transport</keyword>
<dbReference type="Proteomes" id="UP000198706">
    <property type="component" value="Unassembled WGS sequence"/>
</dbReference>
<evidence type="ECO:0000256" key="2">
    <source>
        <dbReference type="ARBA" id="ARBA00004429"/>
    </source>
</evidence>
<dbReference type="GO" id="GO:0022857">
    <property type="term" value="F:transmembrane transporter activity"/>
    <property type="evidence" value="ECO:0007669"/>
    <property type="project" value="InterPro"/>
</dbReference>
<evidence type="ECO:0000256" key="3">
    <source>
        <dbReference type="ARBA" id="ARBA00010072"/>
    </source>
</evidence>
<evidence type="ECO:0000256" key="10">
    <source>
        <dbReference type="ARBA" id="ARBA00023136"/>
    </source>
</evidence>
<protein>
    <recommendedName>
        <fullName evidence="4">Putative glutamine transport system permease protein GlnP</fullName>
    </recommendedName>
</protein>
<keyword evidence="6" id="KW-1003">Cell membrane</keyword>
<feature type="domain" description="ABC transmembrane type-1" evidence="12">
    <location>
        <begin position="142"/>
        <end position="329"/>
    </location>
</feature>
<evidence type="ECO:0000259" key="12">
    <source>
        <dbReference type="PROSITE" id="PS50928"/>
    </source>
</evidence>
<evidence type="ECO:0000313" key="13">
    <source>
        <dbReference type="EMBL" id="SDJ44233.1"/>
    </source>
</evidence>
<dbReference type="SUPFAM" id="SSF161098">
    <property type="entry name" value="MetI-like"/>
    <property type="match status" value="1"/>
</dbReference>
<dbReference type="NCBIfam" id="TIGR01726">
    <property type="entry name" value="HEQRo_perm_3TM"/>
    <property type="match status" value="1"/>
</dbReference>
<dbReference type="EMBL" id="FNFD01000001">
    <property type="protein sequence ID" value="SDJ44233.1"/>
    <property type="molecule type" value="Genomic_DNA"/>
</dbReference>
<gene>
    <name evidence="13" type="ORF">SAMN05216186_101452</name>
</gene>
<evidence type="ECO:0000313" key="14">
    <source>
        <dbReference type="Proteomes" id="UP000198706"/>
    </source>
</evidence>
<keyword evidence="14" id="KW-1185">Reference proteome</keyword>
<sequence>MNTLIRRLLPAGALAGQPSRASLKKFDQWPWHALTAFLLLALAYGLWYSTSLISYEWRWNRVPQYFAYQAEDEHRASDFGRVEDIAVRGATSQVVLVSEAGNRQALEVAGDSLKLAKGDEVAEGDVVGVTRHWKLGPLFWGLWTTLWISVVSGALGLVIGLFTGLCRLSNNPTLRDLSTVYVELVRGTPLLVQIFIFYFFIGTVLNLSREFAGVAALALFTGAYVGEIVRAGVQSVARGQNEAARSLGLTGAQSMRHVILPQAFKRVLPPLAGQFISLVKDTSLVSVIAITELTKSGREAITTSFSTFEIWFCIAALYLVINLPLSQIASRLERRLAQSD</sequence>
<dbReference type="STRING" id="137658.SAMN05216186_101452"/>
<comment type="subcellular location">
    <subcellularLocation>
        <location evidence="2">Cell inner membrane</location>
        <topology evidence="2">Multi-pass membrane protein</topology>
    </subcellularLocation>
    <subcellularLocation>
        <location evidence="11">Cell membrane</location>
        <topology evidence="11">Multi-pass membrane protein</topology>
    </subcellularLocation>
</comment>
<reference evidence="13 14" key="1">
    <citation type="submission" date="2016-10" db="EMBL/GenBank/DDBJ databases">
        <authorList>
            <person name="de Groot N.N."/>
        </authorList>
    </citation>
    <scope>NUCLEOTIDE SEQUENCE [LARGE SCALE GENOMIC DNA]</scope>
    <source>
        <strain evidence="13 14">JCM 21544</strain>
    </source>
</reference>
<evidence type="ECO:0000256" key="6">
    <source>
        <dbReference type="ARBA" id="ARBA00022475"/>
    </source>
</evidence>
<dbReference type="CDD" id="cd06261">
    <property type="entry name" value="TM_PBP2"/>
    <property type="match status" value="1"/>
</dbReference>
<evidence type="ECO:0000256" key="9">
    <source>
        <dbReference type="ARBA" id="ARBA00022989"/>
    </source>
</evidence>
<keyword evidence="10 11" id="KW-0472">Membrane</keyword>
<dbReference type="GO" id="GO:0043190">
    <property type="term" value="C:ATP-binding cassette (ABC) transporter complex"/>
    <property type="evidence" value="ECO:0007669"/>
    <property type="project" value="InterPro"/>
</dbReference>
<name>A0A1G8TS17_9PSED</name>
<feature type="transmembrane region" description="Helical" evidence="11">
    <location>
        <begin position="308"/>
        <end position="325"/>
    </location>
</feature>
<evidence type="ECO:0000256" key="5">
    <source>
        <dbReference type="ARBA" id="ARBA00022448"/>
    </source>
</evidence>
<dbReference type="InterPro" id="IPR035906">
    <property type="entry name" value="MetI-like_sf"/>
</dbReference>
<feature type="transmembrane region" description="Helical" evidence="11">
    <location>
        <begin position="31"/>
        <end position="48"/>
    </location>
</feature>
<dbReference type="PANTHER" id="PTHR30614">
    <property type="entry name" value="MEMBRANE COMPONENT OF AMINO ACID ABC TRANSPORTER"/>
    <property type="match status" value="1"/>
</dbReference>
<dbReference type="InterPro" id="IPR010065">
    <property type="entry name" value="AA_ABC_transptr_permease_3TM"/>
</dbReference>
<organism evidence="13 14">
    <name type="scientific">Pseudomonas indica</name>
    <dbReference type="NCBI Taxonomy" id="137658"/>
    <lineage>
        <taxon>Bacteria</taxon>
        <taxon>Pseudomonadati</taxon>
        <taxon>Pseudomonadota</taxon>
        <taxon>Gammaproteobacteria</taxon>
        <taxon>Pseudomonadales</taxon>
        <taxon>Pseudomonadaceae</taxon>
        <taxon>Pseudomonas</taxon>
    </lineage>
</organism>
<dbReference type="RefSeq" id="WP_084333444.1">
    <property type="nucleotide sequence ID" value="NZ_FNFD01000001.1"/>
</dbReference>
<evidence type="ECO:0000256" key="7">
    <source>
        <dbReference type="ARBA" id="ARBA00022692"/>
    </source>
</evidence>
<comment type="function">
    <text evidence="1">Part of the binding-protein-dependent transport system for glutamine; probably responsible for the translocation of the substrate across the membrane.</text>
</comment>
<keyword evidence="9 11" id="KW-1133">Transmembrane helix</keyword>
<dbReference type="Gene3D" id="1.10.3720.10">
    <property type="entry name" value="MetI-like"/>
    <property type="match status" value="1"/>
</dbReference>
<evidence type="ECO:0000256" key="4">
    <source>
        <dbReference type="ARBA" id="ARBA00016506"/>
    </source>
</evidence>
<feature type="transmembrane region" description="Helical" evidence="11">
    <location>
        <begin position="214"/>
        <end position="233"/>
    </location>
</feature>